<evidence type="ECO:0000259" key="11">
    <source>
        <dbReference type="Pfam" id="PF07730"/>
    </source>
</evidence>
<feature type="transmembrane region" description="Helical" evidence="9">
    <location>
        <begin position="192"/>
        <end position="214"/>
    </location>
</feature>
<evidence type="ECO:0000256" key="4">
    <source>
        <dbReference type="ARBA" id="ARBA00022679"/>
    </source>
</evidence>
<sequence>MRDLRDRWNEQSLARQFFFTGGVVAITAMITVGTIVTGLIEEAVTRNSAASTALYVDSVIAPLLPDMRSTEGLGEMESRALDETLGQGALGTRLMAFRLWRPDGTILYSKDKELIGKTLDTDETLRAAFAGRMAAQFDHPGESGGIGGGHGGLPLLKIYNPVLQPWSGEVVAVLEFHELATDFAHGLRRARIYSWISVATVTLGFFLTLSLVVYRGSVTIDRQRLALRRRVGELSRLLNQNKTLHERVQGASRRATALNETHLRRIGSDLHDGPAQLIALAALRLDSETVLREDLPADERMRETHAVKSYLDEAMREIRSICTGLVLPHIETADLSSILKRAVHSHENRTGTKVDLCMSGHAVALAPSEKICIYRFVQETLNNSYKHAGGLKQEVRQTLEGSSLKVEVGDAGRGFDPATVLPESLGLAGLRDRVESLGGTFQIASSSEGTCVKMVLSIQAMEPE</sequence>
<proteinExistence type="predicted"/>
<feature type="domain" description="Histidine kinase/HSP90-like ATPase" evidence="10">
    <location>
        <begin position="373"/>
        <end position="457"/>
    </location>
</feature>
<evidence type="ECO:0000256" key="2">
    <source>
        <dbReference type="ARBA" id="ARBA00012438"/>
    </source>
</evidence>
<keyword evidence="13" id="KW-1185">Reference proteome</keyword>
<evidence type="ECO:0000259" key="10">
    <source>
        <dbReference type="Pfam" id="PF02518"/>
    </source>
</evidence>
<evidence type="ECO:0000256" key="9">
    <source>
        <dbReference type="SAM" id="Phobius"/>
    </source>
</evidence>
<gene>
    <name evidence="12" type="ORF">ABGN05_20810</name>
</gene>
<keyword evidence="9" id="KW-0472">Membrane</keyword>
<keyword evidence="6 12" id="KW-0418">Kinase</keyword>
<dbReference type="EC" id="2.7.13.3" evidence="2"/>
<dbReference type="CDD" id="cd16917">
    <property type="entry name" value="HATPase_UhpB-NarQ-NarX-like"/>
    <property type="match status" value="1"/>
</dbReference>
<dbReference type="PANTHER" id="PTHR24421:SF10">
    <property type="entry name" value="NITRATE_NITRITE SENSOR PROTEIN NARQ"/>
    <property type="match status" value="1"/>
</dbReference>
<dbReference type="Pfam" id="PF02518">
    <property type="entry name" value="HATPase_c"/>
    <property type="match status" value="1"/>
</dbReference>
<comment type="catalytic activity">
    <reaction evidence="1">
        <text>ATP + protein L-histidine = ADP + protein N-phospho-L-histidine.</text>
        <dbReference type="EC" id="2.7.13.3"/>
    </reaction>
</comment>
<evidence type="ECO:0000256" key="3">
    <source>
        <dbReference type="ARBA" id="ARBA00022553"/>
    </source>
</evidence>
<evidence type="ECO:0000256" key="7">
    <source>
        <dbReference type="ARBA" id="ARBA00022840"/>
    </source>
</evidence>
<keyword evidence="7" id="KW-0067">ATP-binding</keyword>
<keyword evidence="9" id="KW-0812">Transmembrane</keyword>
<evidence type="ECO:0000313" key="13">
    <source>
        <dbReference type="Proteomes" id="UP001556692"/>
    </source>
</evidence>
<dbReference type="EMBL" id="JBDPGJ010000005">
    <property type="protein sequence ID" value="MEX0408104.1"/>
    <property type="molecule type" value="Genomic_DNA"/>
</dbReference>
<dbReference type="InterPro" id="IPR011712">
    <property type="entry name" value="Sig_transdc_His_kin_sub3_dim/P"/>
</dbReference>
<protein>
    <recommendedName>
        <fullName evidence="2">histidine kinase</fullName>
        <ecNumber evidence="2">2.7.13.3</ecNumber>
    </recommendedName>
</protein>
<feature type="transmembrane region" description="Helical" evidence="9">
    <location>
        <begin position="17"/>
        <end position="40"/>
    </location>
</feature>
<feature type="domain" description="Signal transduction histidine kinase subgroup 3 dimerisation and phosphoacceptor" evidence="11">
    <location>
        <begin position="264"/>
        <end position="325"/>
    </location>
</feature>
<keyword evidence="5" id="KW-0547">Nucleotide-binding</keyword>
<accession>A0ABV3SMV1</accession>
<evidence type="ECO:0000256" key="5">
    <source>
        <dbReference type="ARBA" id="ARBA00022741"/>
    </source>
</evidence>
<evidence type="ECO:0000256" key="1">
    <source>
        <dbReference type="ARBA" id="ARBA00000085"/>
    </source>
</evidence>
<evidence type="ECO:0000256" key="8">
    <source>
        <dbReference type="ARBA" id="ARBA00023012"/>
    </source>
</evidence>
<dbReference type="GO" id="GO:0016301">
    <property type="term" value="F:kinase activity"/>
    <property type="evidence" value="ECO:0007669"/>
    <property type="project" value="UniProtKB-KW"/>
</dbReference>
<dbReference type="PANTHER" id="PTHR24421">
    <property type="entry name" value="NITRATE/NITRITE SENSOR PROTEIN NARX-RELATED"/>
    <property type="match status" value="1"/>
</dbReference>
<comment type="caution">
    <text evidence="12">The sequence shown here is derived from an EMBL/GenBank/DDBJ whole genome shotgun (WGS) entry which is preliminary data.</text>
</comment>
<dbReference type="RefSeq" id="WP_367955982.1">
    <property type="nucleotide sequence ID" value="NZ_JBDPGJ010000005.1"/>
</dbReference>
<dbReference type="Gene3D" id="3.30.565.10">
    <property type="entry name" value="Histidine kinase-like ATPase, C-terminal domain"/>
    <property type="match status" value="1"/>
</dbReference>
<evidence type="ECO:0000256" key="6">
    <source>
        <dbReference type="ARBA" id="ARBA00022777"/>
    </source>
</evidence>
<dbReference type="InterPro" id="IPR036890">
    <property type="entry name" value="HATPase_C_sf"/>
</dbReference>
<dbReference type="Pfam" id="PF07730">
    <property type="entry name" value="HisKA_3"/>
    <property type="match status" value="1"/>
</dbReference>
<name>A0ABV3SMV1_9HYPH</name>
<keyword evidence="3" id="KW-0597">Phosphoprotein</keyword>
<dbReference type="SUPFAM" id="SSF55874">
    <property type="entry name" value="ATPase domain of HSP90 chaperone/DNA topoisomerase II/histidine kinase"/>
    <property type="match status" value="1"/>
</dbReference>
<organism evidence="12 13">
    <name type="scientific">Aquibium pacificus</name>
    <dbReference type="NCBI Taxonomy" id="3153579"/>
    <lineage>
        <taxon>Bacteria</taxon>
        <taxon>Pseudomonadati</taxon>
        <taxon>Pseudomonadota</taxon>
        <taxon>Alphaproteobacteria</taxon>
        <taxon>Hyphomicrobiales</taxon>
        <taxon>Phyllobacteriaceae</taxon>
        <taxon>Aquibium</taxon>
    </lineage>
</organism>
<reference evidence="12 13" key="1">
    <citation type="submission" date="2024-05" db="EMBL/GenBank/DDBJ databases">
        <authorList>
            <person name="Jiang F."/>
        </authorList>
    </citation>
    <scope>NUCLEOTIDE SEQUENCE [LARGE SCALE GENOMIC DNA]</scope>
    <source>
        <strain evidence="12 13">LZ166</strain>
    </source>
</reference>
<keyword evidence="8" id="KW-0902">Two-component regulatory system</keyword>
<dbReference type="Proteomes" id="UP001556692">
    <property type="component" value="Unassembled WGS sequence"/>
</dbReference>
<evidence type="ECO:0000313" key="12">
    <source>
        <dbReference type="EMBL" id="MEX0408104.1"/>
    </source>
</evidence>
<keyword evidence="4" id="KW-0808">Transferase</keyword>
<dbReference type="InterPro" id="IPR050482">
    <property type="entry name" value="Sensor_HK_TwoCompSys"/>
</dbReference>
<dbReference type="InterPro" id="IPR003594">
    <property type="entry name" value="HATPase_dom"/>
</dbReference>
<keyword evidence="9" id="KW-1133">Transmembrane helix</keyword>